<proteinExistence type="predicted"/>
<protein>
    <submittedName>
        <fullName evidence="2">Uncharacterized protein</fullName>
    </submittedName>
</protein>
<dbReference type="AlphaFoldDB" id="A0A5N5D0Q7"/>
<dbReference type="OrthoDB" id="10671112at2759"/>
<evidence type="ECO:0000313" key="3">
    <source>
        <dbReference type="Proteomes" id="UP000325902"/>
    </source>
</evidence>
<feature type="region of interest" description="Disordered" evidence="1">
    <location>
        <begin position="379"/>
        <end position="400"/>
    </location>
</feature>
<name>A0A5N5D0Q7_9PEZI</name>
<dbReference type="EMBL" id="VCHE01000108">
    <property type="protein sequence ID" value="KAB2571196.1"/>
    <property type="molecule type" value="Genomic_DNA"/>
</dbReference>
<feature type="non-terminal residue" evidence="2">
    <location>
        <position position="400"/>
    </location>
</feature>
<accession>A0A5N5D0Q7</accession>
<organism evidence="2 3">
    <name type="scientific">Lasiodiplodia theobromae</name>
    <dbReference type="NCBI Taxonomy" id="45133"/>
    <lineage>
        <taxon>Eukaryota</taxon>
        <taxon>Fungi</taxon>
        <taxon>Dikarya</taxon>
        <taxon>Ascomycota</taxon>
        <taxon>Pezizomycotina</taxon>
        <taxon>Dothideomycetes</taxon>
        <taxon>Dothideomycetes incertae sedis</taxon>
        <taxon>Botryosphaeriales</taxon>
        <taxon>Botryosphaeriaceae</taxon>
        <taxon>Lasiodiplodia</taxon>
    </lineage>
</organism>
<gene>
    <name evidence="2" type="ORF">DBV05_g10126</name>
</gene>
<feature type="region of interest" description="Disordered" evidence="1">
    <location>
        <begin position="1"/>
        <end position="38"/>
    </location>
</feature>
<comment type="caution">
    <text evidence="2">The sequence shown here is derived from an EMBL/GenBank/DDBJ whole genome shotgun (WGS) entry which is preliminary data.</text>
</comment>
<evidence type="ECO:0000313" key="2">
    <source>
        <dbReference type="EMBL" id="KAB2571196.1"/>
    </source>
</evidence>
<feature type="compositionally biased region" description="Polar residues" evidence="1">
    <location>
        <begin position="22"/>
        <end position="33"/>
    </location>
</feature>
<evidence type="ECO:0000256" key="1">
    <source>
        <dbReference type="SAM" id="MobiDB-lite"/>
    </source>
</evidence>
<sequence>MSSDSVANDAVPTGIPGETEQRTAPAQDQASISEQDEAAAARTKEYAEVHSEALRRLEYCQSLPPSIFDYILQTLCCISYTTIIIPFYLDNKWTLATLDHERKEITVYGPATEHEGTAEAATSLAASWLDADDNVQTWSKTYIPMGPPAVYWNQSIVCLVAAVHMFAGVAPPHQDPDTILWRCILAALVRAFAAPAAAADNGGDDWHSHSLKPAYSPLADGDHLDKSVMPDDLVIPPPPSHGSSTPSAPLTVQAYFAHLKTTLSAFRTRHAERLALARARREAAVHAHALLAQKLLAPSFLAAQRDAYAVRRAEVRGLAAHTDALLSAMRRVPSAAAACSDVLMKELCAMSEGARMLVKADAPRVEGLERLMMMGGGGGGGGSGGGGGGGGGGGRVVEVG</sequence>
<dbReference type="Proteomes" id="UP000325902">
    <property type="component" value="Unassembled WGS sequence"/>
</dbReference>
<keyword evidence="3" id="KW-1185">Reference proteome</keyword>
<reference evidence="2 3" key="1">
    <citation type="journal article" date="2019" name="Sci. Rep.">
        <title>A multi-omics analysis of the grapevine pathogen Lasiodiplodia theobromae reveals that temperature affects the expression of virulence- and pathogenicity-related genes.</title>
        <authorList>
            <person name="Felix C."/>
            <person name="Meneses R."/>
            <person name="Goncalves M.F.M."/>
            <person name="Tilleman L."/>
            <person name="Duarte A.S."/>
            <person name="Jorrin-Novo J.V."/>
            <person name="Van de Peer Y."/>
            <person name="Deforce D."/>
            <person name="Van Nieuwerburgh F."/>
            <person name="Esteves A.C."/>
            <person name="Alves A."/>
        </authorList>
    </citation>
    <scope>NUCLEOTIDE SEQUENCE [LARGE SCALE GENOMIC DNA]</scope>
    <source>
        <strain evidence="2 3">LA-SOL3</strain>
    </source>
</reference>